<sequence>MKCNGKAFLLFLGLMLFYQLTWAQTERPILVAAASDLKFALDSIILVFNHEKQITVKPIYGSSGKLYEQLSNRAPFHIFMSADVRYPELLAEKGLTASEIYAYGVGRLVLWSRKYDVKDLGMEAFQQPWVKKIAIANPDHAPYGKRAVESLAFYGWNEKLAPSLVKGENISQAAQFVATGAADLGMIALSLALSPTMKKYQRSYYLIPESSHSPLVQGAVVTRHGENSPESYAFMAFLKGEKALGIFRYFGFSQPSN</sequence>
<dbReference type="GO" id="GO:0046872">
    <property type="term" value="F:metal ion binding"/>
    <property type="evidence" value="ECO:0007669"/>
    <property type="project" value="UniProtKB-KW"/>
</dbReference>
<dbReference type="EMBL" id="FNZH01000002">
    <property type="protein sequence ID" value="SEJ07683.1"/>
    <property type="molecule type" value="Genomic_DNA"/>
</dbReference>
<accession>A0A1H6VSS7</accession>
<evidence type="ECO:0000313" key="6">
    <source>
        <dbReference type="Proteomes" id="UP000199403"/>
    </source>
</evidence>
<dbReference type="PIRSF" id="PIRSF004846">
    <property type="entry name" value="ModA"/>
    <property type="match status" value="1"/>
</dbReference>
<dbReference type="InterPro" id="IPR005950">
    <property type="entry name" value="ModA"/>
</dbReference>
<evidence type="ECO:0000256" key="3">
    <source>
        <dbReference type="ARBA" id="ARBA00022729"/>
    </source>
</evidence>
<dbReference type="GO" id="GO:0015689">
    <property type="term" value="P:molybdate ion transport"/>
    <property type="evidence" value="ECO:0007669"/>
    <property type="project" value="InterPro"/>
</dbReference>
<organism evidence="5 6">
    <name type="scientific">Cyclobacterium xiamenense</name>
    <dbReference type="NCBI Taxonomy" id="1297121"/>
    <lineage>
        <taxon>Bacteria</taxon>
        <taxon>Pseudomonadati</taxon>
        <taxon>Bacteroidota</taxon>
        <taxon>Cytophagia</taxon>
        <taxon>Cytophagales</taxon>
        <taxon>Cyclobacteriaceae</taxon>
        <taxon>Cyclobacterium</taxon>
    </lineage>
</organism>
<dbReference type="PANTHER" id="PTHR30632:SF14">
    <property type="entry name" value="TUNGSTATE_MOLYBDATE_CHROMATE-BINDING PROTEIN MODA"/>
    <property type="match status" value="1"/>
</dbReference>
<dbReference type="AlphaFoldDB" id="A0A1H6VSS7"/>
<evidence type="ECO:0000256" key="2">
    <source>
        <dbReference type="ARBA" id="ARBA00022723"/>
    </source>
</evidence>
<name>A0A1H6VSS7_9BACT</name>
<dbReference type="PANTHER" id="PTHR30632">
    <property type="entry name" value="MOLYBDATE-BINDING PERIPLASMIC PROTEIN"/>
    <property type="match status" value="1"/>
</dbReference>
<keyword evidence="2 4" id="KW-0479">Metal-binding</keyword>
<keyword evidence="6" id="KW-1185">Reference proteome</keyword>
<dbReference type="GO" id="GO:0030973">
    <property type="term" value="F:molybdate ion binding"/>
    <property type="evidence" value="ECO:0007669"/>
    <property type="project" value="InterPro"/>
</dbReference>
<dbReference type="InterPro" id="IPR044084">
    <property type="entry name" value="AvModA-like_subst-bd"/>
</dbReference>
<dbReference type="NCBIfam" id="TIGR01256">
    <property type="entry name" value="modA"/>
    <property type="match status" value="1"/>
</dbReference>
<keyword evidence="4" id="KW-0500">Molybdenum</keyword>
<gene>
    <name evidence="5" type="ORF">SAMN05192553_102266</name>
</gene>
<dbReference type="CDD" id="cd13539">
    <property type="entry name" value="PBP2_AvModA"/>
    <property type="match status" value="1"/>
</dbReference>
<evidence type="ECO:0000256" key="1">
    <source>
        <dbReference type="ARBA" id="ARBA00009175"/>
    </source>
</evidence>
<evidence type="ECO:0000313" key="5">
    <source>
        <dbReference type="EMBL" id="SEJ07683.1"/>
    </source>
</evidence>
<keyword evidence="3" id="KW-0732">Signal</keyword>
<dbReference type="InterPro" id="IPR050682">
    <property type="entry name" value="ModA/WtpA"/>
</dbReference>
<evidence type="ECO:0000256" key="4">
    <source>
        <dbReference type="PIRSR" id="PIRSR004846-1"/>
    </source>
</evidence>
<dbReference type="Pfam" id="PF13531">
    <property type="entry name" value="SBP_bac_11"/>
    <property type="match status" value="1"/>
</dbReference>
<reference evidence="6" key="1">
    <citation type="submission" date="2016-10" db="EMBL/GenBank/DDBJ databases">
        <authorList>
            <person name="Varghese N."/>
            <person name="Submissions S."/>
        </authorList>
    </citation>
    <scope>NUCLEOTIDE SEQUENCE [LARGE SCALE GENOMIC DNA]</scope>
    <source>
        <strain evidence="6">IBRC-M 10761</strain>
    </source>
</reference>
<dbReference type="Gene3D" id="3.40.190.10">
    <property type="entry name" value="Periplasmic binding protein-like II"/>
    <property type="match status" value="2"/>
</dbReference>
<dbReference type="Proteomes" id="UP000199403">
    <property type="component" value="Unassembled WGS sequence"/>
</dbReference>
<feature type="binding site" evidence="4">
    <location>
        <position position="63"/>
    </location>
    <ligand>
        <name>molybdate</name>
        <dbReference type="ChEBI" id="CHEBI:36264"/>
    </ligand>
</feature>
<dbReference type="STRING" id="1416801.SAMN05192553_102266"/>
<protein>
    <submittedName>
        <fullName evidence="5">Molybdate transport system substrate-binding protein</fullName>
    </submittedName>
</protein>
<dbReference type="SUPFAM" id="SSF53850">
    <property type="entry name" value="Periplasmic binding protein-like II"/>
    <property type="match status" value="1"/>
</dbReference>
<comment type="similarity">
    <text evidence="1">Belongs to the bacterial solute-binding protein ModA family.</text>
</comment>
<proteinExistence type="inferred from homology"/>
<dbReference type="RefSeq" id="WP_092170931.1">
    <property type="nucleotide sequence ID" value="NZ_FNZH01000002.1"/>
</dbReference>
<dbReference type="OrthoDB" id="9785015at2"/>
<feature type="binding site" evidence="4">
    <location>
        <position position="170"/>
    </location>
    <ligand>
        <name>molybdate</name>
        <dbReference type="ChEBI" id="CHEBI:36264"/>
    </ligand>
</feature>